<proteinExistence type="predicted"/>
<organism evidence="1 2">
    <name type="scientific">Bhargavaea cecembensis</name>
    <dbReference type="NCBI Taxonomy" id="394098"/>
    <lineage>
        <taxon>Bacteria</taxon>
        <taxon>Bacillati</taxon>
        <taxon>Bacillota</taxon>
        <taxon>Bacilli</taxon>
        <taxon>Bacillales</taxon>
        <taxon>Caryophanaceae</taxon>
        <taxon>Bhargavaea</taxon>
    </lineage>
</organism>
<accession>A0A161SHE7</accession>
<dbReference type="AlphaFoldDB" id="A0A161SHE7"/>
<reference evidence="1 2" key="1">
    <citation type="submission" date="2016-01" db="EMBL/GenBank/DDBJ databases">
        <title>Whole genome sequencing of Bhargavaea cecembensis T14.</title>
        <authorList>
            <person name="Hong K.W."/>
        </authorList>
    </citation>
    <scope>NUCLEOTIDE SEQUENCE [LARGE SCALE GENOMIC DNA]</scope>
    <source>
        <strain evidence="1 2">T14</strain>
    </source>
</reference>
<evidence type="ECO:0000313" key="2">
    <source>
        <dbReference type="Proteomes" id="UP000076490"/>
    </source>
</evidence>
<gene>
    <name evidence="1" type="ORF">AV656_14720</name>
</gene>
<sequence>MKEREEFAEYLIRDWRTYCTEENFLGIGSSRKVYKAGEWVIKVHLHPIGHLQSLNEMVICNAMKAKGLGSMFAEVHYVDERIAIQRYCAPIKRMNNQSFEIDMKEHASLLPDHYEEALRTLDREFEGFDLKDSDNYGLNKRRKLVFIDYGMTRSLYEKEWVPLAESGVLPQIDFDVCDRCGEKKELRMYGKADQDKRCYSCGKE</sequence>
<dbReference type="OrthoDB" id="2454549at2"/>
<evidence type="ECO:0000313" key="1">
    <source>
        <dbReference type="EMBL" id="KZE36393.1"/>
    </source>
</evidence>
<dbReference type="EMBL" id="LQNT01000013">
    <property type="protein sequence ID" value="KZE36393.1"/>
    <property type="molecule type" value="Genomic_DNA"/>
</dbReference>
<dbReference type="RefSeq" id="WP_063183562.1">
    <property type="nucleotide sequence ID" value="NZ_LQNT01000013.1"/>
</dbReference>
<name>A0A161SHE7_9BACL</name>
<protein>
    <recommendedName>
        <fullName evidence="3">Protein kinase</fullName>
    </recommendedName>
</protein>
<comment type="caution">
    <text evidence="1">The sequence shown here is derived from an EMBL/GenBank/DDBJ whole genome shotgun (WGS) entry which is preliminary data.</text>
</comment>
<dbReference type="Proteomes" id="UP000076490">
    <property type="component" value="Unassembled WGS sequence"/>
</dbReference>
<evidence type="ECO:0008006" key="3">
    <source>
        <dbReference type="Google" id="ProtNLM"/>
    </source>
</evidence>